<evidence type="ECO:0000313" key="2">
    <source>
        <dbReference type="EMBL" id="KYF77897.1"/>
    </source>
</evidence>
<accession>A0A150RCB4</accession>
<protein>
    <submittedName>
        <fullName evidence="2">Uncharacterized protein</fullName>
    </submittedName>
</protein>
<reference evidence="2 3" key="1">
    <citation type="submission" date="2014-02" db="EMBL/GenBank/DDBJ databases">
        <title>The small core and large imbalanced accessory genome model reveals a collaborative survival strategy of Sorangium cellulosum strains in nature.</title>
        <authorList>
            <person name="Han K."/>
            <person name="Peng R."/>
            <person name="Blom J."/>
            <person name="Li Y.-Z."/>
        </authorList>
    </citation>
    <scope>NUCLEOTIDE SEQUENCE [LARGE SCALE GENOMIC DNA]</scope>
    <source>
        <strain evidence="2 3">So0011-07</strain>
    </source>
</reference>
<feature type="region of interest" description="Disordered" evidence="1">
    <location>
        <begin position="1"/>
        <end position="44"/>
    </location>
</feature>
<name>A0A150RCB4_SORCE</name>
<evidence type="ECO:0000256" key="1">
    <source>
        <dbReference type="SAM" id="MobiDB-lite"/>
    </source>
</evidence>
<dbReference type="AlphaFoldDB" id="A0A150RCB4"/>
<gene>
    <name evidence="2" type="ORF">BE17_17470</name>
</gene>
<dbReference type="Proteomes" id="UP000075635">
    <property type="component" value="Unassembled WGS sequence"/>
</dbReference>
<evidence type="ECO:0000313" key="3">
    <source>
        <dbReference type="Proteomes" id="UP000075635"/>
    </source>
</evidence>
<dbReference type="EMBL" id="JEMB01002846">
    <property type="protein sequence ID" value="KYF77897.1"/>
    <property type="molecule type" value="Genomic_DNA"/>
</dbReference>
<organism evidence="2 3">
    <name type="scientific">Sorangium cellulosum</name>
    <name type="common">Polyangium cellulosum</name>
    <dbReference type="NCBI Taxonomy" id="56"/>
    <lineage>
        <taxon>Bacteria</taxon>
        <taxon>Pseudomonadati</taxon>
        <taxon>Myxococcota</taxon>
        <taxon>Polyangia</taxon>
        <taxon>Polyangiales</taxon>
        <taxon>Polyangiaceae</taxon>
        <taxon>Sorangium</taxon>
    </lineage>
</organism>
<proteinExistence type="predicted"/>
<comment type="caution">
    <text evidence="2">The sequence shown here is derived from an EMBL/GenBank/DDBJ whole genome shotgun (WGS) entry which is preliminary data.</text>
</comment>
<sequence>MSIVRTLREGGGRDVGEDSLGGPGRIDEDDGGAGRSEEIGSRRSVLGRSWLPGSCRLSE</sequence>
<feature type="compositionally biased region" description="Basic and acidic residues" evidence="1">
    <location>
        <begin position="1"/>
        <end position="16"/>
    </location>
</feature>